<feature type="region of interest" description="Disordered" evidence="5">
    <location>
        <begin position="306"/>
        <end position="329"/>
    </location>
</feature>
<evidence type="ECO:0000313" key="8">
    <source>
        <dbReference type="Proteomes" id="UP001443914"/>
    </source>
</evidence>
<feature type="domain" description="Ubiquitin-like protease family profile" evidence="6">
    <location>
        <begin position="75"/>
        <end position="251"/>
    </location>
</feature>
<evidence type="ECO:0000313" key="7">
    <source>
        <dbReference type="EMBL" id="KAK9734918.1"/>
    </source>
</evidence>
<dbReference type="GO" id="GO:0016926">
    <property type="term" value="P:protein desumoylation"/>
    <property type="evidence" value="ECO:0007669"/>
    <property type="project" value="UniProtKB-ARBA"/>
</dbReference>
<keyword evidence="8" id="KW-1185">Reference proteome</keyword>
<evidence type="ECO:0000256" key="4">
    <source>
        <dbReference type="ARBA" id="ARBA00022807"/>
    </source>
</evidence>
<evidence type="ECO:0000256" key="3">
    <source>
        <dbReference type="ARBA" id="ARBA00022801"/>
    </source>
</evidence>
<proteinExistence type="inferred from homology"/>
<dbReference type="Pfam" id="PF02902">
    <property type="entry name" value="Peptidase_C48"/>
    <property type="match status" value="1"/>
</dbReference>
<dbReference type="GO" id="GO:0006508">
    <property type="term" value="P:proteolysis"/>
    <property type="evidence" value="ECO:0007669"/>
    <property type="project" value="UniProtKB-KW"/>
</dbReference>
<dbReference type="Gene3D" id="3.30.310.130">
    <property type="entry name" value="Ubiquitin-related"/>
    <property type="match status" value="1"/>
</dbReference>
<reference evidence="7" key="1">
    <citation type="submission" date="2024-03" db="EMBL/GenBank/DDBJ databases">
        <title>WGS assembly of Saponaria officinalis var. Norfolk2.</title>
        <authorList>
            <person name="Jenkins J."/>
            <person name="Shu S."/>
            <person name="Grimwood J."/>
            <person name="Barry K."/>
            <person name="Goodstein D."/>
            <person name="Schmutz J."/>
            <person name="Leebens-Mack J."/>
            <person name="Osbourn A."/>
        </authorList>
    </citation>
    <scope>NUCLEOTIDE SEQUENCE [LARGE SCALE GENOMIC DNA]</scope>
    <source>
        <strain evidence="7">JIC</strain>
    </source>
</reference>
<dbReference type="EMBL" id="JBDFQZ010000004">
    <property type="protein sequence ID" value="KAK9734918.1"/>
    <property type="molecule type" value="Genomic_DNA"/>
</dbReference>
<evidence type="ECO:0000256" key="2">
    <source>
        <dbReference type="ARBA" id="ARBA00022670"/>
    </source>
</evidence>
<dbReference type="PROSITE" id="PS50600">
    <property type="entry name" value="ULP_PROTEASE"/>
    <property type="match status" value="1"/>
</dbReference>
<organism evidence="7 8">
    <name type="scientific">Saponaria officinalis</name>
    <name type="common">Common soapwort</name>
    <name type="synonym">Lychnis saponaria</name>
    <dbReference type="NCBI Taxonomy" id="3572"/>
    <lineage>
        <taxon>Eukaryota</taxon>
        <taxon>Viridiplantae</taxon>
        <taxon>Streptophyta</taxon>
        <taxon>Embryophyta</taxon>
        <taxon>Tracheophyta</taxon>
        <taxon>Spermatophyta</taxon>
        <taxon>Magnoliopsida</taxon>
        <taxon>eudicotyledons</taxon>
        <taxon>Gunneridae</taxon>
        <taxon>Pentapetalae</taxon>
        <taxon>Caryophyllales</taxon>
        <taxon>Caryophyllaceae</taxon>
        <taxon>Caryophylleae</taxon>
        <taxon>Saponaria</taxon>
    </lineage>
</organism>
<name>A0AAW1LNW9_SAPOF</name>
<comment type="similarity">
    <text evidence="1">Belongs to the peptidase C48 family.</text>
</comment>
<dbReference type="AlphaFoldDB" id="A0AAW1LNW9"/>
<dbReference type="Gene3D" id="1.10.418.20">
    <property type="match status" value="1"/>
</dbReference>
<evidence type="ECO:0000256" key="5">
    <source>
        <dbReference type="SAM" id="MobiDB-lite"/>
    </source>
</evidence>
<gene>
    <name evidence="7" type="ORF">RND81_04G171500</name>
</gene>
<dbReference type="InterPro" id="IPR003653">
    <property type="entry name" value="Peptidase_C48_C"/>
</dbReference>
<evidence type="ECO:0000256" key="1">
    <source>
        <dbReference type="ARBA" id="ARBA00005234"/>
    </source>
</evidence>
<dbReference type="PANTHER" id="PTHR46915:SF6">
    <property type="entry name" value="CYSTEINE PROTEINASES SUPERFAMILY PROTEIN"/>
    <property type="match status" value="1"/>
</dbReference>
<keyword evidence="4" id="KW-0788">Thiol protease</keyword>
<dbReference type="PANTHER" id="PTHR46915">
    <property type="entry name" value="UBIQUITIN-LIKE PROTEASE 4-RELATED"/>
    <property type="match status" value="1"/>
</dbReference>
<comment type="caution">
    <text evidence="7">The sequence shown here is derived from an EMBL/GenBank/DDBJ whole genome shotgun (WGS) entry which is preliminary data.</text>
</comment>
<dbReference type="InterPro" id="IPR038765">
    <property type="entry name" value="Papain-like_cys_pep_sf"/>
</dbReference>
<evidence type="ECO:0000259" key="6">
    <source>
        <dbReference type="PROSITE" id="PS50600"/>
    </source>
</evidence>
<keyword evidence="2" id="KW-0645">Protease</keyword>
<dbReference type="GO" id="GO:0008234">
    <property type="term" value="F:cysteine-type peptidase activity"/>
    <property type="evidence" value="ECO:0007669"/>
    <property type="project" value="UniProtKB-KW"/>
</dbReference>
<dbReference type="SUPFAM" id="SSF54001">
    <property type="entry name" value="Cysteine proteinases"/>
    <property type="match status" value="1"/>
</dbReference>
<keyword evidence="3" id="KW-0378">Hydrolase</keyword>
<accession>A0AAW1LNW9</accession>
<sequence length="329" mass="38766">MTRNTKSSDFIYVHSHNDDIHSDLALLRELHEGMFSKHRTCWRHLAAHKQGDQGKMTEAEMKEIRWKFGPCFSQFIVCRKRSKFRNEKLALPRWKMSDTIFNNHLENIWRSVSEDKKALFTRVDSLCFYLYQMKGPLALKQIKGKDIFSKKYVIVPIVCWDHWRLVIFCHFGEDAYSKSRTRCILLLDSAESCAQVIGADVRKFVFDIFKEEGRPESKDVIYRIPFLVPKVPQQTNAVDCGRFVLYFIKMFIETAPRNFSMADGYPHFLKPGWFDPKSFGKFCDKLERELPTHKQGTCAPKRVSQRIRNTRTSTRKPSEQRVEVMMLED</sequence>
<dbReference type="Proteomes" id="UP001443914">
    <property type="component" value="Unassembled WGS sequence"/>
</dbReference>
<protein>
    <recommendedName>
        <fullName evidence="6">Ubiquitin-like protease family profile domain-containing protein</fullName>
    </recommendedName>
</protein>